<feature type="transmembrane region" description="Helical" evidence="6">
    <location>
        <begin position="318"/>
        <end position="340"/>
    </location>
</feature>
<dbReference type="InterPro" id="IPR002528">
    <property type="entry name" value="MATE_fam"/>
</dbReference>
<evidence type="ECO:0000256" key="2">
    <source>
        <dbReference type="ARBA" id="ARBA00010199"/>
    </source>
</evidence>
<dbReference type="InterPro" id="IPR044644">
    <property type="entry name" value="DinF-like"/>
</dbReference>
<feature type="transmembrane region" description="Helical" evidence="6">
    <location>
        <begin position="248"/>
        <end position="267"/>
    </location>
</feature>
<dbReference type="Proteomes" id="UP001626536">
    <property type="component" value="Chromosome"/>
</dbReference>
<feature type="transmembrane region" description="Helical" evidence="6">
    <location>
        <begin position="392"/>
        <end position="408"/>
    </location>
</feature>
<sequence>MRPDVSAYANPARIDHRQIVRLALPMTLAHLSTPLLGVADAAVIGRLGQAHLLGAIAAAAVIFDFIFWSFGFLRMGTAGLTAQALGGGDLAEQRATLVRALIVGLGVGIGLICLQPAIAFVGFAALDASPEVTRAARLYFDIRIWSAPFVLINYVVLGAITGRGRTDEALVLQVFVNLINIAFNIILVYGFELGVRGSAIGTLLAEALGAVAGLFVVWRMYGDLRSIDRRLVFDRAQLARMFEVNFDIMIRTAALLFAFAFFAAQSARGGDARLAANSILLNLFLVTAYFLGGFATAAEQLCGQSVGAGDGEGFRKAVRLTTFWCFAFASVASAAALAAGGSFIDFLTTNPDVRAYARDYLVFAALTPLAGALAFEFDGVFIGATWTRDMRNLMLISLALYLACFYVARPYGNTGLWIAFLVFLLARGLTQWRRYLKLSEETFPLAQSEAAEPIASASRG</sequence>
<feature type="transmembrane region" description="Helical" evidence="6">
    <location>
        <begin position="414"/>
        <end position="430"/>
    </location>
</feature>
<protein>
    <submittedName>
        <fullName evidence="7">MATE family efflux transporter</fullName>
    </submittedName>
</protein>
<keyword evidence="3 6" id="KW-0812">Transmembrane</keyword>
<gene>
    <name evidence="7" type="ORF">RZS28_13455</name>
</gene>
<evidence type="ECO:0000256" key="3">
    <source>
        <dbReference type="ARBA" id="ARBA00022692"/>
    </source>
</evidence>
<organism evidence="7 8">
    <name type="scientific">Methylocapsa polymorpha</name>
    <dbReference type="NCBI Taxonomy" id="3080828"/>
    <lineage>
        <taxon>Bacteria</taxon>
        <taxon>Pseudomonadati</taxon>
        <taxon>Pseudomonadota</taxon>
        <taxon>Alphaproteobacteria</taxon>
        <taxon>Hyphomicrobiales</taxon>
        <taxon>Beijerinckiaceae</taxon>
        <taxon>Methylocapsa</taxon>
    </lineage>
</organism>
<comment type="subcellular location">
    <subcellularLocation>
        <location evidence="1">Membrane</location>
        <topology evidence="1">Multi-pass membrane protein</topology>
    </subcellularLocation>
</comment>
<evidence type="ECO:0000313" key="7">
    <source>
        <dbReference type="EMBL" id="WOJ88810.1"/>
    </source>
</evidence>
<keyword evidence="4 6" id="KW-1133">Transmembrane helix</keyword>
<keyword evidence="8" id="KW-1185">Reference proteome</keyword>
<evidence type="ECO:0000256" key="6">
    <source>
        <dbReference type="SAM" id="Phobius"/>
    </source>
</evidence>
<feature type="transmembrane region" description="Helical" evidence="6">
    <location>
        <begin position="50"/>
        <end position="73"/>
    </location>
</feature>
<feature type="transmembrane region" description="Helical" evidence="6">
    <location>
        <begin position="360"/>
        <end position="380"/>
    </location>
</feature>
<dbReference type="RefSeq" id="WP_407338247.1">
    <property type="nucleotide sequence ID" value="NZ_CP136862.1"/>
</dbReference>
<dbReference type="CDD" id="cd13136">
    <property type="entry name" value="MATE_DinF_like"/>
    <property type="match status" value="1"/>
</dbReference>
<dbReference type="PANTHER" id="PTHR42893">
    <property type="entry name" value="PROTEIN DETOXIFICATION 44, CHLOROPLASTIC-RELATED"/>
    <property type="match status" value="1"/>
</dbReference>
<name>A0ABZ0HPD9_9HYPH</name>
<reference evidence="7 8" key="1">
    <citation type="submission" date="2023-10" db="EMBL/GenBank/DDBJ databases">
        <title>Novel methanotroph of the genus Methylocapsa from a subarctic wetland.</title>
        <authorList>
            <person name="Belova S.E."/>
            <person name="Oshkin I.Y."/>
            <person name="Miroshnikov K."/>
            <person name="Dedysh S.N."/>
        </authorList>
    </citation>
    <scope>NUCLEOTIDE SEQUENCE [LARGE SCALE GENOMIC DNA]</scope>
    <source>
        <strain evidence="7 8">RX1</strain>
    </source>
</reference>
<dbReference type="NCBIfam" id="TIGR00797">
    <property type="entry name" value="matE"/>
    <property type="match status" value="1"/>
</dbReference>
<evidence type="ECO:0000256" key="4">
    <source>
        <dbReference type="ARBA" id="ARBA00022989"/>
    </source>
</evidence>
<feature type="transmembrane region" description="Helical" evidence="6">
    <location>
        <begin position="169"/>
        <end position="191"/>
    </location>
</feature>
<keyword evidence="5 6" id="KW-0472">Membrane</keyword>
<comment type="similarity">
    <text evidence="2">Belongs to the multi antimicrobial extrusion (MATE) (TC 2.A.66.1) family.</text>
</comment>
<dbReference type="EMBL" id="CP136862">
    <property type="protein sequence ID" value="WOJ88810.1"/>
    <property type="molecule type" value="Genomic_DNA"/>
</dbReference>
<dbReference type="PANTHER" id="PTHR42893:SF46">
    <property type="entry name" value="PROTEIN DETOXIFICATION 44, CHLOROPLASTIC"/>
    <property type="match status" value="1"/>
</dbReference>
<feature type="transmembrane region" description="Helical" evidence="6">
    <location>
        <begin position="197"/>
        <end position="221"/>
    </location>
</feature>
<feature type="transmembrane region" description="Helical" evidence="6">
    <location>
        <begin position="100"/>
        <end position="126"/>
    </location>
</feature>
<dbReference type="Pfam" id="PF01554">
    <property type="entry name" value="MatE"/>
    <property type="match status" value="2"/>
</dbReference>
<feature type="transmembrane region" description="Helical" evidence="6">
    <location>
        <begin position="279"/>
        <end position="298"/>
    </location>
</feature>
<evidence type="ECO:0000313" key="8">
    <source>
        <dbReference type="Proteomes" id="UP001626536"/>
    </source>
</evidence>
<accession>A0ABZ0HPD9</accession>
<proteinExistence type="inferred from homology"/>
<feature type="transmembrane region" description="Helical" evidence="6">
    <location>
        <begin position="138"/>
        <end position="157"/>
    </location>
</feature>
<evidence type="ECO:0000256" key="1">
    <source>
        <dbReference type="ARBA" id="ARBA00004141"/>
    </source>
</evidence>
<feature type="transmembrane region" description="Helical" evidence="6">
    <location>
        <begin position="22"/>
        <end position="44"/>
    </location>
</feature>
<evidence type="ECO:0000256" key="5">
    <source>
        <dbReference type="ARBA" id="ARBA00023136"/>
    </source>
</evidence>